<evidence type="ECO:0000256" key="4">
    <source>
        <dbReference type="ARBA" id="ARBA00022475"/>
    </source>
</evidence>
<evidence type="ECO:0000313" key="10">
    <source>
        <dbReference type="EMBL" id="VVC76563.1"/>
    </source>
</evidence>
<dbReference type="InterPro" id="IPR000515">
    <property type="entry name" value="MetI-like"/>
</dbReference>
<dbReference type="InterPro" id="IPR035906">
    <property type="entry name" value="MetI-like_sf"/>
</dbReference>
<evidence type="ECO:0000256" key="5">
    <source>
        <dbReference type="ARBA" id="ARBA00022692"/>
    </source>
</evidence>
<keyword evidence="7 8" id="KW-0472">Membrane</keyword>
<proteinExistence type="inferred from homology"/>
<dbReference type="OrthoDB" id="9807047at2"/>
<dbReference type="GO" id="GO:0005886">
    <property type="term" value="C:plasma membrane"/>
    <property type="evidence" value="ECO:0007669"/>
    <property type="project" value="UniProtKB-SubCell"/>
</dbReference>
<feature type="transmembrane region" description="Helical" evidence="8">
    <location>
        <begin position="69"/>
        <end position="91"/>
    </location>
</feature>
<dbReference type="GO" id="GO:0055085">
    <property type="term" value="P:transmembrane transport"/>
    <property type="evidence" value="ECO:0007669"/>
    <property type="project" value="InterPro"/>
</dbReference>
<feature type="transmembrane region" description="Helical" evidence="8">
    <location>
        <begin position="255"/>
        <end position="274"/>
    </location>
</feature>
<keyword evidence="4" id="KW-1003">Cell membrane</keyword>
<keyword evidence="5 8" id="KW-0812">Transmembrane</keyword>
<accession>A0A5E4PJH3</accession>
<dbReference type="SUPFAM" id="SSF161098">
    <property type="entry name" value="MetI-like"/>
    <property type="match status" value="1"/>
</dbReference>
<feature type="transmembrane region" description="Helical" evidence="8">
    <location>
        <begin position="144"/>
        <end position="169"/>
    </location>
</feature>
<protein>
    <submittedName>
        <fullName evidence="10">Spermidine/putrescine transport system permease protein PotB</fullName>
    </submittedName>
</protein>
<dbReference type="RefSeq" id="WP_148339875.1">
    <property type="nucleotide sequence ID" value="NZ_LR699119.1"/>
</dbReference>
<dbReference type="PANTHER" id="PTHR42929:SF1">
    <property type="entry name" value="INNER MEMBRANE ABC TRANSPORTER PERMEASE PROTEIN YDCU-RELATED"/>
    <property type="match status" value="1"/>
</dbReference>
<dbReference type="PANTHER" id="PTHR42929">
    <property type="entry name" value="INNER MEMBRANE ABC TRANSPORTER PERMEASE PROTEIN YDCU-RELATED-RELATED"/>
    <property type="match status" value="1"/>
</dbReference>
<dbReference type="EMBL" id="LR699119">
    <property type="protein sequence ID" value="VVC76563.1"/>
    <property type="molecule type" value="Genomic_DNA"/>
</dbReference>
<feature type="transmembrane region" description="Helical" evidence="8">
    <location>
        <begin position="198"/>
        <end position="224"/>
    </location>
</feature>
<evidence type="ECO:0000313" key="11">
    <source>
        <dbReference type="Proteomes" id="UP000324194"/>
    </source>
</evidence>
<dbReference type="PROSITE" id="PS50928">
    <property type="entry name" value="ABC_TM1"/>
    <property type="match status" value="1"/>
</dbReference>
<name>A0A5E4PJH3_9COXI</name>
<comment type="similarity">
    <text evidence="2">Belongs to the binding-protein-dependent transport system permease family. CysTW subfamily.</text>
</comment>
<evidence type="ECO:0000256" key="2">
    <source>
        <dbReference type="ARBA" id="ARBA00007069"/>
    </source>
</evidence>
<dbReference type="CDD" id="cd06261">
    <property type="entry name" value="TM_PBP2"/>
    <property type="match status" value="1"/>
</dbReference>
<evidence type="ECO:0000256" key="1">
    <source>
        <dbReference type="ARBA" id="ARBA00004651"/>
    </source>
</evidence>
<dbReference type="AlphaFoldDB" id="A0A5E4PJH3"/>
<reference evidence="10 11" key="1">
    <citation type="submission" date="2019-08" db="EMBL/GenBank/DDBJ databases">
        <authorList>
            <person name="Guy L."/>
        </authorList>
    </citation>
    <scope>NUCLEOTIDE SEQUENCE [LARGE SCALE GENOMIC DNA]</scope>
    <source>
        <strain evidence="10 11">SGT-108</strain>
    </source>
</reference>
<feature type="domain" description="ABC transmembrane type-1" evidence="9">
    <location>
        <begin position="65"/>
        <end position="273"/>
    </location>
</feature>
<dbReference type="Proteomes" id="UP000324194">
    <property type="component" value="Chromosome 1"/>
</dbReference>
<dbReference type="KEGG" id="asip:AQUSIP_18790"/>
<feature type="transmembrane region" description="Helical" evidence="8">
    <location>
        <begin position="12"/>
        <end position="36"/>
    </location>
</feature>
<organism evidence="10 11">
    <name type="scientific">Aquicella siphonis</name>
    <dbReference type="NCBI Taxonomy" id="254247"/>
    <lineage>
        <taxon>Bacteria</taxon>
        <taxon>Pseudomonadati</taxon>
        <taxon>Pseudomonadota</taxon>
        <taxon>Gammaproteobacteria</taxon>
        <taxon>Legionellales</taxon>
        <taxon>Coxiellaceae</taxon>
        <taxon>Aquicella</taxon>
    </lineage>
</organism>
<feature type="transmembrane region" description="Helical" evidence="8">
    <location>
        <begin position="100"/>
        <end position="124"/>
    </location>
</feature>
<comment type="subcellular location">
    <subcellularLocation>
        <location evidence="1 8">Cell membrane</location>
        <topology evidence="1 8">Multi-pass membrane protein</topology>
    </subcellularLocation>
</comment>
<evidence type="ECO:0000256" key="7">
    <source>
        <dbReference type="ARBA" id="ARBA00023136"/>
    </source>
</evidence>
<dbReference type="Pfam" id="PF00528">
    <property type="entry name" value="BPD_transp_1"/>
    <property type="match status" value="1"/>
</dbReference>
<evidence type="ECO:0000256" key="6">
    <source>
        <dbReference type="ARBA" id="ARBA00022989"/>
    </source>
</evidence>
<keyword evidence="11" id="KW-1185">Reference proteome</keyword>
<keyword evidence="3 8" id="KW-0813">Transport</keyword>
<evidence type="ECO:0000259" key="9">
    <source>
        <dbReference type="PROSITE" id="PS50928"/>
    </source>
</evidence>
<sequence>MRHDDRFKQFSLILVWVWMFLFALLPFCLVIASSFLSHDENNLIELPVTLGNYAQLNNFTYIRIFEKSFIIAGTCTLLCLVIGYPFAYLIARMQSQWKNFLLLLVIIPFWTSSLIRSYALIAIIKAKGILNSLLIALGAIDHPLPILFTNYAVMIGLVYNLLPFMILPIMTNVERLDNRLIDAARDLGANRFTTFRKIIVPLTIPGIISGSILVFLPAMTIFYIPDILGGAKSVLLGNLIQNQFLIAQNWPMGSAFSAVLTLVLATLILVYVWVTRGGKKREWI</sequence>
<evidence type="ECO:0000256" key="3">
    <source>
        <dbReference type="ARBA" id="ARBA00022448"/>
    </source>
</evidence>
<gene>
    <name evidence="10" type="primary">potB</name>
    <name evidence="10" type="ORF">AQUSIP_18790</name>
</gene>
<keyword evidence="6 8" id="KW-1133">Transmembrane helix</keyword>
<dbReference type="Gene3D" id="1.10.3720.10">
    <property type="entry name" value="MetI-like"/>
    <property type="match status" value="1"/>
</dbReference>
<evidence type="ECO:0000256" key="8">
    <source>
        <dbReference type="RuleBase" id="RU363032"/>
    </source>
</evidence>